<feature type="region of interest" description="Disordered" evidence="4">
    <location>
        <begin position="1"/>
        <end position="33"/>
    </location>
</feature>
<name>A0ABW4ZW83_9BACL</name>
<keyword evidence="2" id="KW-0521">NADP</keyword>
<evidence type="ECO:0000313" key="6">
    <source>
        <dbReference type="EMBL" id="MFD2170013.1"/>
    </source>
</evidence>
<dbReference type="InterPro" id="IPR020471">
    <property type="entry name" value="AKR"/>
</dbReference>
<dbReference type="InterPro" id="IPR023210">
    <property type="entry name" value="NADP_OxRdtase_dom"/>
</dbReference>
<comment type="caution">
    <text evidence="6">The sequence shown here is derived from an EMBL/GenBank/DDBJ whole genome shotgun (WGS) entry which is preliminary data.</text>
</comment>
<feature type="compositionally biased region" description="Polar residues" evidence="4">
    <location>
        <begin position="1"/>
        <end position="11"/>
    </location>
</feature>
<organism evidence="6 7">
    <name type="scientific">Tumebacillus lipolyticus</name>
    <dbReference type="NCBI Taxonomy" id="1280370"/>
    <lineage>
        <taxon>Bacteria</taxon>
        <taxon>Bacillati</taxon>
        <taxon>Bacillota</taxon>
        <taxon>Bacilli</taxon>
        <taxon>Bacillales</taxon>
        <taxon>Alicyclobacillaceae</taxon>
        <taxon>Tumebacillus</taxon>
    </lineage>
</organism>
<dbReference type="Pfam" id="PF00248">
    <property type="entry name" value="Aldo_ket_red"/>
    <property type="match status" value="1"/>
</dbReference>
<dbReference type="Gene3D" id="3.20.20.100">
    <property type="entry name" value="NADP-dependent oxidoreductase domain"/>
    <property type="match status" value="1"/>
</dbReference>
<evidence type="ECO:0000259" key="5">
    <source>
        <dbReference type="Pfam" id="PF00248"/>
    </source>
</evidence>
<comment type="similarity">
    <text evidence="1">Belongs to the aldo/keto reductase family.</text>
</comment>
<dbReference type="Proteomes" id="UP001597343">
    <property type="component" value="Unassembled WGS sequence"/>
</dbReference>
<sequence length="680" mass="76909">MRPSQTIQNASMEAPATRETFKRPPTQSQASVPNSVERILQMQRAVGNRAAMQMLRYQMQHLPTLQRSTVPGLSSSPMQMAWESAGDGKMKWDEVLDGLQWYFDSVSELMYFTILDDSPLFMKALAPYQNKPRPYKEWIEVWRKNEWTDGLPGKEDLTPKPIFGTDIPKDRDQSVADMEIMIEKLDDEKIKIIKNALRSGYRIFDTAELYGNAAELIFKAAKELDIPPDQIEIIYKVEPEDPATKGANSAKSQNLASRLDNMGERLSLHMKTIPESAQKVIMLHEMPENPDTIFDYMEQLYKEMVSGKLGAVQGLGVSNVNLAQLQAIHDYTVQKQMMRLRYVQNRFSPYNLNMEILDFCHSNDITFMGYGIQGGAGLGACKQGYALPQQQLQVLQDQRFLALADEFHMDSSQLLLAWAKAIGVSVVMYSGGHAQENYDALSINLTGAQVKKISALFTYDKDTTKSDFSGEEQVEDLYKAALDPTSWYILDNLMANKDIRTQISAVVTKICTNDDAEQARQELSNFMNKLVRFATHMQVMKKERFVSDWRTGMLEAFAGMVSQIESVADLAKGIYNWSQSDHMEIGGALHALEELNHFTVPQQEPSDEPEEQALALQAGARLTITKDNGSLLDEDDYSPIVDYSTLQENDKCILYYQKQSLNVKITTQFGDGRVEVEIVE</sequence>
<gene>
    <name evidence="6" type="ORF">ACFSOY_08390</name>
</gene>
<dbReference type="EMBL" id="JBHUIO010000005">
    <property type="protein sequence ID" value="MFD2170013.1"/>
    <property type="molecule type" value="Genomic_DNA"/>
</dbReference>
<dbReference type="PRINTS" id="PR00069">
    <property type="entry name" value="ALDKETRDTASE"/>
</dbReference>
<evidence type="ECO:0000256" key="2">
    <source>
        <dbReference type="ARBA" id="ARBA00022857"/>
    </source>
</evidence>
<protein>
    <submittedName>
        <fullName evidence="6">Aldo/keto reductase</fullName>
    </submittedName>
</protein>
<evidence type="ECO:0000256" key="1">
    <source>
        <dbReference type="ARBA" id="ARBA00007905"/>
    </source>
</evidence>
<dbReference type="PANTHER" id="PTHR43827">
    <property type="entry name" value="2,5-DIKETO-D-GLUCONIC ACID REDUCTASE"/>
    <property type="match status" value="1"/>
</dbReference>
<dbReference type="RefSeq" id="WP_386045607.1">
    <property type="nucleotide sequence ID" value="NZ_JBHUIO010000005.1"/>
</dbReference>
<accession>A0ABW4ZW83</accession>
<feature type="domain" description="NADP-dependent oxidoreductase" evidence="5">
    <location>
        <begin position="186"/>
        <end position="455"/>
    </location>
</feature>
<dbReference type="InterPro" id="IPR036812">
    <property type="entry name" value="NAD(P)_OxRdtase_dom_sf"/>
</dbReference>
<proteinExistence type="inferred from homology"/>
<keyword evidence="3" id="KW-0560">Oxidoreductase</keyword>
<dbReference type="PANTHER" id="PTHR43827:SF3">
    <property type="entry name" value="NADP-DEPENDENT OXIDOREDUCTASE DOMAIN-CONTAINING PROTEIN"/>
    <property type="match status" value="1"/>
</dbReference>
<evidence type="ECO:0000256" key="3">
    <source>
        <dbReference type="ARBA" id="ARBA00023002"/>
    </source>
</evidence>
<evidence type="ECO:0000313" key="7">
    <source>
        <dbReference type="Proteomes" id="UP001597343"/>
    </source>
</evidence>
<keyword evidence="7" id="KW-1185">Reference proteome</keyword>
<evidence type="ECO:0000256" key="4">
    <source>
        <dbReference type="SAM" id="MobiDB-lite"/>
    </source>
</evidence>
<dbReference type="SUPFAM" id="SSF51430">
    <property type="entry name" value="NAD(P)-linked oxidoreductase"/>
    <property type="match status" value="1"/>
</dbReference>
<reference evidence="7" key="1">
    <citation type="journal article" date="2019" name="Int. J. Syst. Evol. Microbiol.">
        <title>The Global Catalogue of Microorganisms (GCM) 10K type strain sequencing project: providing services to taxonomists for standard genome sequencing and annotation.</title>
        <authorList>
            <consortium name="The Broad Institute Genomics Platform"/>
            <consortium name="The Broad Institute Genome Sequencing Center for Infectious Disease"/>
            <person name="Wu L."/>
            <person name="Ma J."/>
        </authorList>
    </citation>
    <scope>NUCLEOTIDE SEQUENCE [LARGE SCALE GENOMIC DNA]</scope>
    <source>
        <strain evidence="7">CGMCC 1.13574</strain>
    </source>
</reference>